<organism evidence="1 2">
    <name type="scientific">Anopheles albimanus</name>
    <name type="common">New world malaria mosquito</name>
    <dbReference type="NCBI Taxonomy" id="7167"/>
    <lineage>
        <taxon>Eukaryota</taxon>
        <taxon>Metazoa</taxon>
        <taxon>Ecdysozoa</taxon>
        <taxon>Arthropoda</taxon>
        <taxon>Hexapoda</taxon>
        <taxon>Insecta</taxon>
        <taxon>Pterygota</taxon>
        <taxon>Neoptera</taxon>
        <taxon>Endopterygota</taxon>
        <taxon>Diptera</taxon>
        <taxon>Nematocera</taxon>
        <taxon>Culicoidea</taxon>
        <taxon>Culicidae</taxon>
        <taxon>Anophelinae</taxon>
        <taxon>Anopheles</taxon>
    </lineage>
</organism>
<dbReference type="Proteomes" id="UP000069272">
    <property type="component" value="Chromosome 2R"/>
</dbReference>
<dbReference type="AlphaFoldDB" id="A0A182FR74"/>
<protein>
    <submittedName>
        <fullName evidence="1">Uncharacterized protein</fullName>
    </submittedName>
</protein>
<dbReference type="EnsemblMetazoa" id="AALB009050-RA">
    <property type="protein sequence ID" value="AALB009050-PA"/>
    <property type="gene ID" value="AALB009050"/>
</dbReference>
<evidence type="ECO:0000313" key="2">
    <source>
        <dbReference type="Proteomes" id="UP000069272"/>
    </source>
</evidence>
<reference evidence="1 2" key="1">
    <citation type="journal article" date="2017" name="G3 (Bethesda)">
        <title>The Physical Genome Mapping of Anopheles albimanus Corrected Scaffold Misassemblies and Identified Interarm Rearrangements in Genus Anopheles.</title>
        <authorList>
            <person name="Artemov G.N."/>
            <person name="Peery A.N."/>
            <person name="Jiang X."/>
            <person name="Tu Z."/>
            <person name="Stegniy V.N."/>
            <person name="Sharakhova M.V."/>
            <person name="Sharakhov I.V."/>
        </authorList>
    </citation>
    <scope>NUCLEOTIDE SEQUENCE [LARGE SCALE GENOMIC DNA]</scope>
    <source>
        <strain evidence="1 2">ALBI9_A</strain>
    </source>
</reference>
<name>A0A182FR74_ANOAL</name>
<evidence type="ECO:0000313" key="1">
    <source>
        <dbReference type="EnsemblMetazoa" id="AALB009050-PA"/>
    </source>
</evidence>
<reference evidence="1" key="2">
    <citation type="submission" date="2022-08" db="UniProtKB">
        <authorList>
            <consortium name="EnsemblMetazoa"/>
        </authorList>
    </citation>
    <scope>IDENTIFICATION</scope>
    <source>
        <strain evidence="1">STECLA/ALBI9_A</strain>
    </source>
</reference>
<dbReference type="VEuPathDB" id="VectorBase:AALB009050"/>
<keyword evidence="2" id="KW-1185">Reference proteome</keyword>
<accession>A0A182FR74</accession>
<sequence length="77" mass="8685">MGMKHRYTGAMNMSAPGPSRHTNRPRCDVDDRALTPDDAVMLRLAYRHRTCEAHRAAIGLHAAGRPPLVRCFRNDFP</sequence>
<proteinExistence type="predicted"/>